<name>A0ABN8GTK7_9BACL</name>
<keyword evidence="2" id="KW-1185">Reference proteome</keyword>
<protein>
    <submittedName>
        <fullName evidence="1">Uncharacterized protein</fullName>
    </submittedName>
</protein>
<comment type="caution">
    <text evidence="1">The sequence shown here is derived from an EMBL/GenBank/DDBJ whole genome shotgun (WGS) entry which is preliminary data.</text>
</comment>
<proteinExistence type="predicted"/>
<reference evidence="1" key="1">
    <citation type="submission" date="2022-01" db="EMBL/GenBank/DDBJ databases">
        <authorList>
            <person name="Criscuolo A."/>
        </authorList>
    </citation>
    <scope>NUCLEOTIDE SEQUENCE</scope>
    <source>
        <strain evidence="1">CIP111893</strain>
    </source>
</reference>
<evidence type="ECO:0000313" key="2">
    <source>
        <dbReference type="Proteomes" id="UP000838686"/>
    </source>
</evidence>
<accession>A0ABN8GTK7</accession>
<evidence type="ECO:0000313" key="1">
    <source>
        <dbReference type="EMBL" id="CAH1212988.1"/>
    </source>
</evidence>
<organism evidence="1 2">
    <name type="scientific">Paenibacillus plantiphilus</name>
    <dbReference type="NCBI Taxonomy" id="2905650"/>
    <lineage>
        <taxon>Bacteria</taxon>
        <taxon>Bacillati</taxon>
        <taxon>Bacillota</taxon>
        <taxon>Bacilli</taxon>
        <taxon>Bacillales</taxon>
        <taxon>Paenibacillaceae</taxon>
        <taxon>Paenibacillus</taxon>
    </lineage>
</organism>
<dbReference type="Proteomes" id="UP000838686">
    <property type="component" value="Unassembled WGS sequence"/>
</dbReference>
<gene>
    <name evidence="1" type="ORF">PAECIP111893_03606</name>
</gene>
<dbReference type="EMBL" id="CAKMMF010000021">
    <property type="protein sequence ID" value="CAH1212988.1"/>
    <property type="molecule type" value="Genomic_DNA"/>
</dbReference>
<sequence>MSGFYYGEAHRGLWASGGAVGWDCDVMRNMQSMQLLAVRFRTVCSCHVAGWLFSVCAGVGGDAVRVRCLLRRRYGGVFCDAA</sequence>